<comment type="caution">
    <text evidence="7">Lacks conserved residue(s) required for the propagation of feature annotation.</text>
</comment>
<dbReference type="PANTHER" id="PTHR19325">
    <property type="entry name" value="COMPLEMENT COMPONENT-RELATED SUSHI DOMAIN-CONTAINING"/>
    <property type="match status" value="1"/>
</dbReference>
<feature type="region of interest" description="Disordered" evidence="10">
    <location>
        <begin position="6712"/>
        <end position="6770"/>
    </location>
</feature>
<keyword evidence="12" id="KW-0732">Signal</keyword>
<dbReference type="PROSITE" id="PS01209">
    <property type="entry name" value="LDLRA_1"/>
    <property type="match status" value="1"/>
</dbReference>
<evidence type="ECO:0000256" key="7">
    <source>
        <dbReference type="PROSITE-ProRule" id="PRU00121"/>
    </source>
</evidence>
<dbReference type="PANTHER" id="PTHR19325:SF574">
    <property type="entry name" value="SUSHI, VON WILLEBRAND FACTOR TYPE A, EGF AND PENTRAXIN DOMAIN-CONTAINING PROTEIN 1"/>
    <property type="match status" value="1"/>
</dbReference>
<dbReference type="Pfam" id="PF00051">
    <property type="entry name" value="Kringle"/>
    <property type="match status" value="2"/>
</dbReference>
<feature type="region of interest" description="Disordered" evidence="10">
    <location>
        <begin position="7073"/>
        <end position="7106"/>
    </location>
</feature>
<dbReference type="InterPro" id="IPR000001">
    <property type="entry name" value="Kringle"/>
</dbReference>
<feature type="domain" description="Sushi" evidence="14">
    <location>
        <begin position="2444"/>
        <end position="2511"/>
    </location>
</feature>
<dbReference type="CDD" id="cd00108">
    <property type="entry name" value="KR"/>
    <property type="match status" value="1"/>
</dbReference>
<feature type="compositionally biased region" description="Polar residues" evidence="10">
    <location>
        <begin position="5883"/>
        <end position="5905"/>
    </location>
</feature>
<feature type="domain" description="Link" evidence="15">
    <location>
        <begin position="1574"/>
        <end position="1667"/>
    </location>
</feature>
<feature type="transmembrane region" description="Helical" evidence="11">
    <location>
        <begin position="5197"/>
        <end position="5217"/>
    </location>
</feature>
<feature type="compositionally biased region" description="Basic and acidic residues" evidence="10">
    <location>
        <begin position="6907"/>
        <end position="6916"/>
    </location>
</feature>
<evidence type="ECO:0000256" key="12">
    <source>
        <dbReference type="SAM" id="SignalP"/>
    </source>
</evidence>
<keyword evidence="6" id="KW-0325">Glycoprotein</keyword>
<dbReference type="PROSITE" id="PS00021">
    <property type="entry name" value="KRINGLE_1"/>
    <property type="match status" value="1"/>
</dbReference>
<feature type="domain" description="Sushi" evidence="14">
    <location>
        <begin position="2381"/>
        <end position="2443"/>
    </location>
</feature>
<dbReference type="Proteomes" id="UP001642483">
    <property type="component" value="Unassembled WGS sequence"/>
</dbReference>
<dbReference type="InterPro" id="IPR036383">
    <property type="entry name" value="TSP1_rpt_sf"/>
</dbReference>
<feature type="transmembrane region" description="Helical" evidence="11">
    <location>
        <begin position="4441"/>
        <end position="4467"/>
    </location>
</feature>
<comment type="caution">
    <text evidence="16">The sequence shown here is derived from an EMBL/GenBank/DDBJ whole genome shotgun (WGS) entry which is preliminary data.</text>
</comment>
<feature type="domain" description="Sushi" evidence="14">
    <location>
        <begin position="1148"/>
        <end position="1219"/>
    </location>
</feature>
<accession>A0ABP0GSA9</accession>
<dbReference type="InterPro" id="IPR036055">
    <property type="entry name" value="LDL_receptor-like_sf"/>
</dbReference>
<feature type="compositionally biased region" description="Low complexity" evidence="10">
    <location>
        <begin position="4849"/>
        <end position="4861"/>
    </location>
</feature>
<feature type="domain" description="Sushi" evidence="14">
    <location>
        <begin position="3053"/>
        <end position="3128"/>
    </location>
</feature>
<dbReference type="PROSITE" id="PS50068">
    <property type="entry name" value="LDLRA_2"/>
    <property type="match status" value="1"/>
</dbReference>
<reference evidence="16 17" key="1">
    <citation type="submission" date="2024-02" db="EMBL/GenBank/DDBJ databases">
        <authorList>
            <person name="Daric V."/>
            <person name="Darras S."/>
        </authorList>
    </citation>
    <scope>NUCLEOTIDE SEQUENCE [LARGE SCALE GENOMIC DNA]</scope>
</reference>
<dbReference type="SMART" id="SM00254">
    <property type="entry name" value="ShKT"/>
    <property type="match status" value="1"/>
</dbReference>
<dbReference type="PROSITE" id="PS50231">
    <property type="entry name" value="RICIN_B_LECTIN"/>
    <property type="match status" value="4"/>
</dbReference>
<dbReference type="InterPro" id="IPR003582">
    <property type="entry name" value="ShKT_dom"/>
</dbReference>
<feature type="compositionally biased region" description="Polar residues" evidence="10">
    <location>
        <begin position="6145"/>
        <end position="6167"/>
    </location>
</feature>
<dbReference type="CDD" id="cd00033">
    <property type="entry name" value="CCP"/>
    <property type="match status" value="15"/>
</dbReference>
<dbReference type="SUPFAM" id="SSF50370">
    <property type="entry name" value="Ricin B-like lectins"/>
    <property type="match status" value="4"/>
</dbReference>
<dbReference type="Pfam" id="PF00084">
    <property type="entry name" value="Sushi"/>
    <property type="match status" value="11"/>
</dbReference>
<evidence type="ECO:0000256" key="2">
    <source>
        <dbReference type="ARBA" id="ARBA00022572"/>
    </source>
</evidence>
<dbReference type="Gene3D" id="2.40.20.10">
    <property type="entry name" value="Plasminogen Kringle 4"/>
    <property type="match status" value="2"/>
</dbReference>
<feature type="region of interest" description="Disordered" evidence="10">
    <location>
        <begin position="6869"/>
        <end position="6929"/>
    </location>
</feature>
<feature type="disulfide bond" evidence="9">
    <location>
        <begin position="3198"/>
        <end position="3241"/>
    </location>
</feature>
<feature type="compositionally biased region" description="Basic and acidic residues" evidence="10">
    <location>
        <begin position="5428"/>
        <end position="5451"/>
    </location>
</feature>
<feature type="domain" description="Sushi" evidence="14">
    <location>
        <begin position="2989"/>
        <end position="3052"/>
    </location>
</feature>
<feature type="compositionally biased region" description="Polar residues" evidence="10">
    <location>
        <begin position="4551"/>
        <end position="4566"/>
    </location>
</feature>
<keyword evidence="11" id="KW-1133">Transmembrane helix</keyword>
<dbReference type="PROSITE" id="PS50963">
    <property type="entry name" value="LINK_2"/>
    <property type="match status" value="1"/>
</dbReference>
<evidence type="ECO:0000259" key="15">
    <source>
        <dbReference type="PROSITE" id="PS50963"/>
    </source>
</evidence>
<feature type="domain" description="Sushi" evidence="14">
    <location>
        <begin position="2579"/>
        <end position="2645"/>
    </location>
</feature>
<keyword evidence="2 7" id="KW-0420">Kringle</keyword>
<feature type="transmembrane region" description="Helical" evidence="11">
    <location>
        <begin position="4197"/>
        <end position="4218"/>
    </location>
</feature>
<evidence type="ECO:0000256" key="9">
    <source>
        <dbReference type="PROSITE-ProRule" id="PRU00302"/>
    </source>
</evidence>
<evidence type="ECO:0000256" key="11">
    <source>
        <dbReference type="SAM" id="Phobius"/>
    </source>
</evidence>
<protein>
    <submittedName>
        <fullName evidence="16">Uncharacterized protein</fullName>
    </submittedName>
</protein>
<dbReference type="PROSITE" id="PS50070">
    <property type="entry name" value="KRINGLE_2"/>
    <property type="match status" value="2"/>
</dbReference>
<feature type="domain" description="Kringle" evidence="13">
    <location>
        <begin position="1071"/>
        <end position="1146"/>
    </location>
</feature>
<feature type="chain" id="PRO_5045313517" evidence="12">
    <location>
        <begin position="26"/>
        <end position="7381"/>
    </location>
</feature>
<dbReference type="InterPro" id="IPR000538">
    <property type="entry name" value="Link_dom"/>
</dbReference>
<evidence type="ECO:0000259" key="14">
    <source>
        <dbReference type="PROSITE" id="PS50923"/>
    </source>
</evidence>
<dbReference type="EMBL" id="CAWYQH010000141">
    <property type="protein sequence ID" value="CAK8694435.1"/>
    <property type="molecule type" value="Genomic_DNA"/>
</dbReference>
<dbReference type="InterPro" id="IPR000884">
    <property type="entry name" value="TSP1_rpt"/>
</dbReference>
<dbReference type="InterPro" id="IPR038178">
    <property type="entry name" value="Kringle_sf"/>
</dbReference>
<dbReference type="PROSITE" id="PS50923">
    <property type="entry name" value="SUSHI"/>
    <property type="match status" value="25"/>
</dbReference>
<keyword evidence="1" id="KW-0245">EGF-like domain</keyword>
<feature type="region of interest" description="Disordered" evidence="10">
    <location>
        <begin position="6120"/>
        <end position="6169"/>
    </location>
</feature>
<keyword evidence="11" id="KW-0472">Membrane</keyword>
<evidence type="ECO:0000259" key="13">
    <source>
        <dbReference type="PROSITE" id="PS50070"/>
    </source>
</evidence>
<evidence type="ECO:0000313" key="17">
    <source>
        <dbReference type="Proteomes" id="UP001642483"/>
    </source>
</evidence>
<evidence type="ECO:0000256" key="5">
    <source>
        <dbReference type="ARBA" id="ARBA00023157"/>
    </source>
</evidence>
<dbReference type="Gene3D" id="2.10.70.10">
    <property type="entry name" value="Complement Module, domain 1"/>
    <property type="match status" value="17"/>
</dbReference>
<keyword evidence="11" id="KW-0812">Transmembrane</keyword>
<evidence type="ECO:0000256" key="3">
    <source>
        <dbReference type="ARBA" id="ARBA00022659"/>
    </source>
</evidence>
<feature type="domain" description="Sushi" evidence="14">
    <location>
        <begin position="3723"/>
        <end position="3789"/>
    </location>
</feature>
<evidence type="ECO:0000256" key="1">
    <source>
        <dbReference type="ARBA" id="ARBA00022536"/>
    </source>
</evidence>
<feature type="compositionally biased region" description="Polar residues" evidence="10">
    <location>
        <begin position="4833"/>
        <end position="4848"/>
    </location>
</feature>
<feature type="compositionally biased region" description="Basic and acidic residues" evidence="10">
    <location>
        <begin position="5759"/>
        <end position="5777"/>
    </location>
</feature>
<gene>
    <name evidence="16" type="ORF">CVLEPA_LOCUS27807</name>
</gene>
<dbReference type="SUPFAM" id="SSF57424">
    <property type="entry name" value="LDL receptor-like module"/>
    <property type="match status" value="1"/>
</dbReference>
<dbReference type="PROSITE" id="PS50092">
    <property type="entry name" value="TSP1"/>
    <property type="match status" value="2"/>
</dbReference>
<organism evidence="16 17">
    <name type="scientific">Clavelina lepadiformis</name>
    <name type="common">Light-bulb sea squirt</name>
    <name type="synonym">Ascidia lepadiformis</name>
    <dbReference type="NCBI Taxonomy" id="159417"/>
    <lineage>
        <taxon>Eukaryota</taxon>
        <taxon>Metazoa</taxon>
        <taxon>Chordata</taxon>
        <taxon>Tunicata</taxon>
        <taxon>Ascidiacea</taxon>
        <taxon>Aplousobranchia</taxon>
        <taxon>Clavelinidae</taxon>
        <taxon>Clavelina</taxon>
    </lineage>
</organism>
<feature type="domain" description="Kringle" evidence="13">
    <location>
        <begin position="963"/>
        <end position="1038"/>
    </location>
</feature>
<dbReference type="SMART" id="SM00192">
    <property type="entry name" value="LDLa"/>
    <property type="match status" value="1"/>
</dbReference>
<feature type="transmembrane region" description="Helical" evidence="11">
    <location>
        <begin position="5229"/>
        <end position="5255"/>
    </location>
</feature>
<dbReference type="Gene3D" id="4.10.400.10">
    <property type="entry name" value="Low-density Lipoprotein Receptor"/>
    <property type="match status" value="1"/>
</dbReference>
<feature type="domain" description="Sushi" evidence="14">
    <location>
        <begin position="3593"/>
        <end position="3659"/>
    </location>
</feature>
<dbReference type="InterPro" id="IPR050350">
    <property type="entry name" value="Compl-Cell_Adhes-Reg"/>
</dbReference>
<feature type="region of interest" description="Disordered" evidence="10">
    <location>
        <begin position="5872"/>
        <end position="5927"/>
    </location>
</feature>
<dbReference type="Pfam" id="PF00090">
    <property type="entry name" value="TSP_1"/>
    <property type="match status" value="2"/>
</dbReference>
<feature type="disulfide bond" evidence="9">
    <location>
        <begin position="3662"/>
        <end position="3705"/>
    </location>
</feature>
<feature type="disulfide bond" evidence="8">
    <location>
        <begin position="148"/>
        <end position="163"/>
    </location>
</feature>
<evidence type="ECO:0000256" key="8">
    <source>
        <dbReference type="PROSITE-ProRule" id="PRU00124"/>
    </source>
</evidence>
<dbReference type="InterPro" id="IPR023415">
    <property type="entry name" value="LDLR_class-A_CS"/>
</dbReference>
<feature type="compositionally biased region" description="Low complexity" evidence="10">
    <location>
        <begin position="4757"/>
        <end position="4768"/>
    </location>
</feature>
<feature type="domain" description="Sushi" evidence="14">
    <location>
        <begin position="2512"/>
        <end position="2578"/>
    </location>
</feature>
<feature type="domain" description="Sushi" evidence="14">
    <location>
        <begin position="2232"/>
        <end position="2314"/>
    </location>
</feature>
<feature type="domain" description="Sushi" evidence="14">
    <location>
        <begin position="3458"/>
        <end position="3531"/>
    </location>
</feature>
<dbReference type="SMART" id="SM00130">
    <property type="entry name" value="KR"/>
    <property type="match status" value="2"/>
</dbReference>
<feature type="domain" description="Sushi" evidence="14">
    <location>
        <begin position="2646"/>
        <end position="2713"/>
    </location>
</feature>
<feature type="region of interest" description="Disordered" evidence="10">
    <location>
        <begin position="5738"/>
        <end position="5777"/>
    </location>
</feature>
<dbReference type="Gene3D" id="2.20.100.10">
    <property type="entry name" value="Thrombospondin type-1 (TSP1) repeat"/>
    <property type="match status" value="1"/>
</dbReference>
<feature type="region of interest" description="Disordered" evidence="10">
    <location>
        <begin position="7157"/>
        <end position="7214"/>
    </location>
</feature>
<feature type="domain" description="Sushi" evidence="14">
    <location>
        <begin position="1719"/>
        <end position="1803"/>
    </location>
</feature>
<feature type="region of interest" description="Disordered" evidence="10">
    <location>
        <begin position="6624"/>
        <end position="6648"/>
    </location>
</feature>
<dbReference type="CDD" id="cd00112">
    <property type="entry name" value="LDLa"/>
    <property type="match status" value="1"/>
</dbReference>
<feature type="domain" description="Sushi" evidence="14">
    <location>
        <begin position="3660"/>
        <end position="3722"/>
    </location>
</feature>
<feature type="compositionally biased region" description="Basic and acidic residues" evidence="10">
    <location>
        <begin position="6738"/>
        <end position="6757"/>
    </location>
</feature>
<sequence>MFSSNSWLLSTIISLLGLSITEILAWNCVDVLQPSSRCQELKDNGYCHRTSVFKACQSTCGHCDDSWTNWSQWSDCSAASCSYAGQRTKVRQCKTLIPCIGPTVKVQACTRSNCADDRIEATCNEEEFLCPGTKDEEDQNCLPKRWICDGYNDCIDDSDEIDCLLGDGPTDGFLILSGQAVDVSWCMQAKTNGSVILAWHCPTTFAPYYNLFKWKWHRIHNLRNIESGKCMAKDINSTMVIMVECNHTDSLQLWECLNNRTLGLINSSDSNRHVHVDSDNGYLFMSNIHSSDIWVFGGTNDTICSWKRTWQNWGQWSECSTTCLGLGIGLRSRQRVCNRGDPGRGLCEDSGTETEQCDSPACRPHCPAGFDNSSFAWACFKVIEKPANLTEARKGCQNMSVQGVSLRAKLAADKEKNNQVILRNLIDEAGFSDAYVGLGAAIADGEMVNFQYSNDGGVIGKLKISRFWHNISINVTQGWPGSKGSQFYIVSALGLCLDLNTTTNQAVMVDCIEASLWRYSLKFLMHTPTGLCLARNLKSINDSEPEFEVGGERCNMKDPDQDLLWVLHDENILPSNSTQQLSVQNTSLVFHEPMLTRWYASTEYNGPTDLHVCRDWHGDWFSIYEVTSELCMGISEDTEIGELSVIMKPCDASDTTQRWSSLWTEHIFNRHFAMCLRSPASGRHYRKELVNDTSVVIGYCDRSDRWQKWIKTGVLIDEESFTKYASKQAKNLFLQSACSQDFPDADNHRVCVGNTGRERDGVHRLLDHAGQVSSDEVFMIHSVLVGKEDYCLMAEIEDDICNDTEVRFAPCSEEFKDRAWWRWAGAGSAIVNIASVITRCCLTATEDKGLIVQNCPTNDNLNENQLWRVIKFQIGVQIALATDNALVISLNEIPDTLNGSYKSHENVNVQVYNYFPFNPKVNETDDSVGVSDDAAIILRNLNESKWLITESFDAHGMLPVMKDCWQKGQTSYHGLKSWTKGGLLCQSWRRQSPHPHTYPISEGPFCRNPPSYREDGTLPWCLTMDHETRWESCHLPSCPDKLGVVLSAESGSWSVTGGIRKLPYVCEAPSECINGSGFGYQGTVNTSWSGKPCLNWLERQINLGQLHSGVISPNHSFCRNPDRDESGPWCWVSDRKSERCKHIQRCPILCSPPPELFRGHIVGIFHTGPGLLYANGSKVLYGCQKGRMRSAETVTTNNITYDLICLNGIWSGLVPACNVLTCDVSKIGVKNASPLSQSSSVPYKNNITYKCDPGYLMETGVDNITLTCVDNNTWTTEWLPIRLIRVNPKHIESLSSLSCTKPCPPGFTPVGHWCIKVVESNTSYAVHSDSLECPSPSEMVPLEVAIAPDMIEMISSLSKEQFQLGVSQVLNSSLDNDRFRALTEADISFRSRLTGKLLTSDLDYVAAKFQIKSTETFSVNGSSPVHFCLTIDASNDSVFQECPNNWKNLTFLFHWISGGHIMHTESKLCLQATLFSYNNFLFEPSECIKLTRGQHWVCDGDKLKYTFDYNNNRFLQLEFIDDKPIAKLVSDVDDASSFYPGDRFVALMDPYRNESFCSQSLKPQYLVFVGSCYNKTASSFLDTRQCNINESDSTCSQYESKHFQQRSSLFFVSSQAEYLHSCKCGWIANEGKAYFKMHHSDICNMYRIGLHDCTSNNREPYGAWCYHGLSEDYMNPTNRHIGYWCLMIRTSVNSTFSQVIETPCDAMVTEKLCAVRAQYPCPQPPSRIIDGYRFTPGERVPFENNIFLTGNISTVITGYVYESAVVYKCEPGYRFSDGSEQQKIFCLMDGKWSLDLRLLKCHSRFCSRPADPAYAHPLTLPKGEDRVAVGTSLQVTCHSGYVVRHNELSQTSVCNLGGVWEPPLAACQTMLCPPPPNLAGMKVIGNVFRLHSIITYKCEFGKHLVLSSGEVVPESHHKCDASGQWLPSPTVLQCEDTVCPTPRNVLSSVGKGVGQAITIGCMHGDSLYNHSKLVLSGRAKAICGPEGKWIPSIAGLKCDYTPCPLPPGDVINATMINWRNTIAKYQNKRDAPVHEAKAEYFCKEAHHTTHHFSIYVSSHLDGGCLQAYAHDSKVSVADEALCDSGDDATLFWQWFPQDTRLLYHVVSGHCLASSSPIGDISSTGFSSVALEKCVTTDERQQWTCYARKQVDLYLGLANQVDRRHGELAVLRYSPPLKGAIVSTSQQGVASEWSLNDGSNLCVMKPNDMKTTLKCARHGQWVPAADHLSCIYTNCVIPSNRSDITFHNAFTPEGKSIPSHRLGNMLKYGSTIYASCKEGYKVRDLHKEGKLSSVRIRCSSMGEWAPSLKHMHCDAITCQPLAGVIANAILLHDTSWGYLSMVKVVCREGMWFEDIRRPSRKLACGRDGAWSWPPSQVNCTDVRCPRHPQVPANGFILSESRAHHYDDARIMQCDRGYWFSRYKFNEVVRCIENGTWHPDVRCKPVTCIDPPPFINFGSMLSETRHGWTVGSKAVYQCKHHRNFAGTQNKTLLVTCGSNGRWAPDPALLGCHLYGCLSAKEMQADNPYAGISGGHSNVGAELNIACEKGYLMRNGQATTNAVCRADRKWYPPLDALRCLPVNCRGNPPDVPNASILAKDGYTYGSVATVKCDTEFNLEGLNAVLSVEIQCDFKGEWVPDPKLLNCTPVTCFDPPAKTNSVFTRSNSNTKLAELGDQALVSCIEGYWFNTLVYDTVVSCNASGLWSPDPFGLDCTPVECFDPGFLLYSTRGLVVGIQIVDLNPDEERFRFRQQLEYRCTAGFWLSFGIAQQRTMCQKSGQWTHSVLKPCAPVTCSKLPILKHADIITVDEAQSGAHAAGVVITYKCRDGWQFENNASLPTRSKNVTCSSHGEWEPSPYQRKCAPVVCPPFPGNHKNDSSNNEYESVVTVQCLKGYVLANSQNEKVKMTCNKEGKWEPAFAEELCMRLDCGEPPFERNTDMTIQDGTLYNDIAIYNCKQGMKVSLSDTSWNVRCSHDGTWVPHDQQCVMEDKMTCDNPPTIDHSTRMLPREYMPDNVVVYYCDDYYWMSGNKTTQIVTCQNDGSWLPDPNIIVCHPVTCPSPRLPVNVTRVEVRGENATAGTSLRPYYKTETVIVVKCDDGLWIPKKLVSLEIECMMNGLWEPDPMTMNCSAAPCGTLPDLENANYTLYVNPLKRPEAKYRCEIGYLLSPSLLTRTRDFTTSCINGIWVPPPIQRVCEPLLCPIPNDIANGYYSLGSIKFGDTVTYYCVSGYRFNTDITYLVVECDETGDWNPDPNQYACVEVDCGYPVNIEGTAVVVSNTTYRQTAVYTCSKGKRIDGSSETSVTTTCEADTRWTPQPSNIARCVNVTCDDPPLVMPHTLHSSGHARYGYSWTYECKPGFHVSLGRASFSIPCGSDGQWSAQSSGCIPIKCGRPPEMPLSNLQEYIEITDDDGLVHETVIYQCNSGTWISDGIHKSFTATVKCVDGLWEPPLEEAVRCVTVSCDVLPSPVVIGNQPIANIIRSHPEGAPRYNGTIHYECPVGQFIKAFRRKKVVIRCESDGRWSLDINQLFCEETRCDKDYDDPNGVWSHQSSFKIGSRSQVACLPTFWLDRGILSSALTCNEDGRWFPDKKCLPINCPNPHVEHSSFTVTQRSRTDVEYPVMSQVSYTCYPGYELLISVTALVCVMSGEWNPAHTTVRCRPIVCPAPNPIPFNAQLVGATTYNATLTVHCDIGYMINSGKTLISSLCRADRTWTIDLSQIQCVSAQCSHSGNIAHGDLIAYSPGPYYGHLETVRFSCLKGYWVDRNIRQFSSKCNDNAVWEPPLEGATCKRISCLDPQEKNFTRRTLQDLTAGSKVSYTCDPLHWAAIQSGPSLTHAQYWELLPQHVLTLTCLEDGLWDTDPASVRCLSTKAANKLKISSSGPSLTNFVPQIVEANRVTSTENLSWLSNEEMYTVGGPGDGSEVGEWIERVEDGFKGRSFEGRGRAELEEAMKGRRYQSLIENIFNSSCGINTNVTDVSNDPESQHTANVTNLPEPCNKEEQKAQPISVDSVLDDIHVGRTLLNRKVISERIHVFLEKQYKEIQMMSGRTTSNETIFPSSKSHNISALWDGDPFTSWTPNHHALSWQFEVHLGSLHVVDEVMLMVSGDVRFNITFSPHDQSFPKRKYGLIDTSKLEFLDDEIRVTFDHSSYGNTLILSNFGMQPATLVHFSFDLPPAIQEISFHAAPAQLQIVVSVENLFQTLIVIATTFLCLAPLLLLVDHKHLKNCNVLWFGGLQEGIPCFIKIKMAKPPKLPMDVFLNIVTKEESHNPIAWVKTNLLQSHPVIGLFTAMPASNHIIVKLACDMVPDERHLLPELKRQPTWILNKVTALCAGGKWVSNKKKLPTSIKPHSRYNYSLKLRKNNQLCNCASWCLHYVKNHTLTFLWPTSYVSRHYLTSMQRLVSLMMSLSFSMLVFSLTHIYTDIYKPTAIDTVLYHSRYFNISWHSAVCSSIAILCGMLMLLCLRLLLVVISKHERLLRQCGKARTAIVRLPGRDLFNLMMTGKWGWSRKKNVGSTSRDNLPTSFDPRLFPSYSTLVAWTKERNELSHKLRQSQSAPLTLTPSQGYNDVNEKSKSNNSPNKDDCLCIEIVQKKETEQSTMLPSACIGKSDFTDVSSEQSLDIEQNSSMQEFSNIESTIHTQSSSQISSVVISGVIKARANSEKKSPSSFRLVNTGKMSTDFSSTSLRKSSLKPSRSENISGMSTSLDSTFISSEEITTPTESTSESSSEIISGLLEYTRKKTKTSDLNISSLHTSDMSTELSLSSSLKPSRSENISGMSTSLDSTFISSEEITTPTESTSESSSEIISGVLEYTRNATKTSDLSISSLHTSDMSTELSSQTKPTSLSKASFSLDTSSKFSSNSKEETKQFSPIPKETATQTSSIHKKATAQSSPIPKEASTQTSIPKEATMQSSSIANKPTMLSSSVPNEAKMQSSPVPKEASTQTSIPKKATMQSSSVPKEEKMQSSSVPKEEKMQSSSVPKETKMHSSSVPNKTTMQSSSIPRQKSMHGSSTTEGKKGAVLPQMMKVPTSNQYSVSRVESEMRKGKETAATDDHTVSVSMLSYSLHTSEMTTDVSTDTSETSFTSTESSDATIHINTSDMTTEITEPTETTNIATVGSNVIKLAKSKSDEFDKGDNILIGQSADDLKYFPEKPSHIQEKPSLFSIATGRRTIFPQPDGMVIHPSYVELLSFTPGSFILALIALISLFMFLGCYLLVKANNIGPEARFLLDATVLTCLVMLLFGTSLEALVVSLLTCCGAIRHEINLEEEAHVLMKKHAPKEAEVVCSADHLGPKDKVLGKEKWAVDEKSVQAQLGMSVDEARKQLQQAHLEITDEGCVIQIDRTISCPAQLMYKDKKTCEAAVQVSRKNRNHAAKLQVEMKPSIVGSFSTNNVSELEEVITSSPDSKKPEALEDLVAVEVVKPGKDKREHLSLEKEPAGSISKREPDSLSRSHTQSLSFKEQNKIKNVVQADVDKGKNLEVEEGVRELEVYWDALGVAMQAPRSPSLEVVDWMASSQLAYSSNKQELDPAQVTDSKLMFVGDAPLHAKSVLPKQLSPRYDSTSEGAVLGAAKPPPPILTQSPYSGTQSKLEQHQPHMQENIKSQSKQKSQFIGSTPQASFQMPRMMAGDLTDVAPKVQQSDSDHDIYYSALDFLEFGKASSISKPILRHGSLQNSAKEELSKNRHVGSPVEPKYVDINFASSKEQEKTLNVLPDVGEKRVSQLLGTTPFTERVPLQRDLPPLYRPDSSKPLTVGPTVKDQDMSQHKTELTDEHERAYPQHKESQMYRHNEPNFVPEMPSEDRQGGRSPQYFESKEFLQNFPTAPEHIETSNQPPYHESEMVQRNGTRSLQAIYGKEKSALNRNQEQLQGYHPNDTVQEDSGHQQTRTSLPLQLQGNTNASLSRPDSSKPIAVKGQDMTQHKPELTDEHERAYPQLKESQMYRHNEPNFVPEMPSEDRQGGRSPQYFESKEFLQNLPTAPEHIGTSNQPHYHEPEIVLESGTGSLQAIYGEQKPELNMNQLGLLPSEQEQLKSYHPGSIVQDGSSYQQTPIPLPSHLQGNTNQLYGPDSSKPVTVGPPDKSQDLTQHKTELTDEHDRAYLQSKESQMYKHNEPNFVPIASEIPSEDRQGGRSPQNFEGKELFENPSPSNQQPYHESGMVQGSGTRPSQAIYGEQKPAFSLPQQTPAAKEIIQYDQHPPLESRMDGIHHTDHKLSIGKFSEALPQPPHVGHPDFDNQYQFDYDRSGQTPHGPKANEFTPNWEEELSSPQSQVIVRVHEVLLPPHNTGEGQLDVQGECVSSGLFSPGHRLTDANLTDQTSHNDKIDTFPATYDKLAYQSTSPPLAVVEFASEACDKEIPTRMRPLQDILQANEAVPTSIPSQPQGANNSLDTHQMFSSDTPAELGPPVGNAQPEILQREKLFEGESHVLPVTDKLQHLQDEIQKKSATPSDLNRTNASLYSYETTPGAYLGKDGALSSIKQGENFDENGHPVLSTDQLQGSQLRPLPRDSFKQKPDDVVTHGYGNEAGPSTVVYQKQPFAMSGNLNEGVLQAGDIQQGNSFTGEGIASPYPQRRPIPTYMYGGGPLSSLQLEMPVVENHELTQEMSRIKLYEISQNLQQTFPFEDRKPEVGRHDSGASHSVSPSTLDPYRDTRHDLLHEQADLYQPKSEHVSRKDNIFSPENQDKLEERDRYRSGLSSISVPLHEADVYDHYIAPNTSRQPYGPVKGKLDSDPSQTHVESLPKHSSNRDHTGDIIDDGGHAGTNSESSDGTAFYTPQLRYSELGVDHGTTYRYNKLMQERISQFSNEDTHGLQQIPEESEWNREGNLHHTTSVVSCRVESFSKLPEDLEKFDEENVSLAVRVSQVPIFAAEESDADEAGGPSASEQEDYTAGFHHQEASSVSKEEEDFQEKTDQRKLGPSDTSQNKSPLRDRSAVYAGLIHPRYTENLLKQQNPLQYSSDADEEDDLQNSRHVGMPQQSQYDEAQLQHFSEYLQKQQIPVHYRSDADVEEGDDDLQDSVRVASSQHGSYDETQRQTSSVLMTRITDHPLPPSRFHQFNTLLPLDAYQEMLRQARSSPPSTHDEWAMNVPEEDSGRLQRNRRSETKLMTTDDDWSTTNYYTASTTSLRLRFPDNVPTSLPQQPFAVKSASVSRNDWSIPDESMQAVSDRSRVNLSSHVEPASTVQEEIEPSQLYSESQSKVSPPMPPSESSVSDFTTSVEGSLSTSVRSGRSKSTSLQDIIELREMLADIKAVVQAGLVSRDDLYGEDDTSTAIVSCSVRSGHLSETLLPALIQQADNPQARIELVALRNELAQMRESVGQVFGVTSPHQPIPQGGQWGIEDLLELRNEFSQVRSLVENTVASISNPTSEELSEMLISRERHHI</sequence>
<feature type="compositionally biased region" description="Basic and acidic residues" evidence="10">
    <location>
        <begin position="7090"/>
        <end position="7102"/>
    </location>
</feature>
<feature type="compositionally biased region" description="Basic and acidic residues" evidence="10">
    <location>
        <begin position="6624"/>
        <end position="6634"/>
    </location>
</feature>
<feature type="compositionally biased region" description="Basic and acidic residues" evidence="10">
    <location>
        <begin position="4959"/>
        <end position="4975"/>
    </location>
</feature>
<dbReference type="SMART" id="SM00032">
    <property type="entry name" value="CCP"/>
    <property type="match status" value="29"/>
</dbReference>
<feature type="domain" description="Sushi" evidence="14">
    <location>
        <begin position="1220"/>
        <end position="1284"/>
    </location>
</feature>
<feature type="compositionally biased region" description="Basic and acidic residues" evidence="10">
    <location>
        <begin position="6080"/>
        <end position="6094"/>
    </location>
</feature>
<feature type="compositionally biased region" description="Polar residues" evidence="10">
    <location>
        <begin position="6041"/>
        <end position="6050"/>
    </location>
</feature>
<feature type="compositionally biased region" description="Low complexity" evidence="10">
    <location>
        <begin position="4783"/>
        <end position="4804"/>
    </location>
</feature>
<feature type="domain" description="Sushi" evidence="14">
    <location>
        <begin position="3259"/>
        <end position="3323"/>
    </location>
</feature>
<dbReference type="Gene3D" id="2.20.28.230">
    <property type="match status" value="1"/>
</dbReference>
<feature type="compositionally biased region" description="Polar residues" evidence="10">
    <location>
        <begin position="4876"/>
        <end position="4958"/>
    </location>
</feature>
<dbReference type="InterPro" id="IPR013806">
    <property type="entry name" value="Kringle-like"/>
</dbReference>
<proteinExistence type="predicted"/>
<feature type="domain" description="Sushi" evidence="14">
    <location>
        <begin position="3532"/>
        <end position="3592"/>
    </location>
</feature>
<feature type="domain" description="Sushi" evidence="14">
    <location>
        <begin position="1804"/>
        <end position="1869"/>
    </location>
</feature>
<feature type="region of interest" description="Disordered" evidence="10">
    <location>
        <begin position="6660"/>
        <end position="6689"/>
    </location>
</feature>
<evidence type="ECO:0000256" key="6">
    <source>
        <dbReference type="ARBA" id="ARBA00023180"/>
    </source>
</evidence>
<feature type="domain" description="Sushi" evidence="14">
    <location>
        <begin position="3196"/>
        <end position="3258"/>
    </location>
</feature>
<feature type="domain" description="Sushi" evidence="14">
    <location>
        <begin position="2789"/>
        <end position="2861"/>
    </location>
</feature>
<keyword evidence="4" id="KW-0677">Repeat</keyword>
<feature type="domain" description="Sushi" evidence="14">
    <location>
        <begin position="2714"/>
        <end position="2788"/>
    </location>
</feature>
<dbReference type="InterPro" id="IPR035976">
    <property type="entry name" value="Sushi/SCR/CCP_sf"/>
</dbReference>
<feature type="signal peptide" evidence="12">
    <location>
        <begin position="1"/>
        <end position="25"/>
    </location>
</feature>
<feature type="compositionally biased region" description="Basic and acidic residues" evidence="10">
    <location>
        <begin position="4568"/>
        <end position="4579"/>
    </location>
</feature>
<dbReference type="SUPFAM" id="SSF57535">
    <property type="entry name" value="Complement control module/SCR domain"/>
    <property type="match status" value="20"/>
</dbReference>
<feature type="region of interest" description="Disordered" evidence="10">
    <location>
        <begin position="5428"/>
        <end position="5458"/>
    </location>
</feature>
<dbReference type="Gene3D" id="2.80.10.50">
    <property type="match status" value="3"/>
</dbReference>
<feature type="compositionally biased region" description="Acidic residues" evidence="10">
    <location>
        <begin position="7005"/>
        <end position="7014"/>
    </location>
</feature>
<feature type="region of interest" description="Disordered" evidence="10">
    <location>
        <begin position="4681"/>
        <end position="4703"/>
    </location>
</feature>
<feature type="domain" description="Sushi" evidence="14">
    <location>
        <begin position="3324"/>
        <end position="3385"/>
    </location>
</feature>
<feature type="domain" description="Sushi" evidence="14">
    <location>
        <begin position="2924"/>
        <end position="2985"/>
    </location>
</feature>
<dbReference type="SUPFAM" id="SSF82895">
    <property type="entry name" value="TSP-1 type 1 repeat"/>
    <property type="match status" value="1"/>
</dbReference>
<feature type="region of interest" description="Disordered" evidence="10">
    <location>
        <begin position="4549"/>
        <end position="4579"/>
    </location>
</feature>
<evidence type="ECO:0000313" key="16">
    <source>
        <dbReference type="EMBL" id="CAK8694435.1"/>
    </source>
</evidence>
<dbReference type="InterPro" id="IPR018056">
    <property type="entry name" value="Kringle_CS"/>
</dbReference>
<dbReference type="SUPFAM" id="SSF57440">
    <property type="entry name" value="Kringle-like"/>
    <property type="match status" value="2"/>
</dbReference>
<feature type="compositionally biased region" description="Polar residues" evidence="10">
    <location>
        <begin position="7161"/>
        <end position="7173"/>
    </location>
</feature>
<keyword evidence="17" id="KW-1185">Reference proteome</keyword>
<feature type="domain" description="Sushi" evidence="14">
    <location>
        <begin position="1870"/>
        <end position="1936"/>
    </location>
</feature>
<dbReference type="SMART" id="SM00209">
    <property type="entry name" value="TSP1"/>
    <property type="match status" value="2"/>
</dbReference>
<feature type="region of interest" description="Disordered" evidence="10">
    <location>
        <begin position="6036"/>
        <end position="6094"/>
    </location>
</feature>
<feature type="compositionally biased region" description="Polar residues" evidence="10">
    <location>
        <begin position="4772"/>
        <end position="4782"/>
    </location>
</feature>
<feature type="region of interest" description="Disordered" evidence="10">
    <location>
        <begin position="4757"/>
        <end position="4804"/>
    </location>
</feature>
<keyword evidence="3 9" id="KW-0768">Sushi</keyword>
<feature type="domain" description="Sushi" evidence="14">
    <location>
        <begin position="2862"/>
        <end position="2923"/>
    </location>
</feature>
<dbReference type="InterPro" id="IPR035992">
    <property type="entry name" value="Ricin_B-like_lectins"/>
</dbReference>
<dbReference type="InterPro" id="IPR000436">
    <property type="entry name" value="Sushi_SCR_CCP_dom"/>
</dbReference>
<name>A0ABP0GSA9_CLALP</name>
<dbReference type="InterPro" id="IPR002172">
    <property type="entry name" value="LDrepeatLR_classA_rpt"/>
</dbReference>
<keyword evidence="5 9" id="KW-1015">Disulfide bond</keyword>
<feature type="region of interest" description="Disordered" evidence="10">
    <location>
        <begin position="6375"/>
        <end position="6405"/>
    </location>
</feature>
<evidence type="ECO:0000256" key="4">
    <source>
        <dbReference type="ARBA" id="ARBA00022737"/>
    </source>
</evidence>
<feature type="region of interest" description="Disordered" evidence="10">
    <location>
        <begin position="7004"/>
        <end position="7034"/>
    </location>
</feature>
<feature type="compositionally biased region" description="Polar residues" evidence="10">
    <location>
        <begin position="4976"/>
        <end position="5014"/>
    </location>
</feature>
<feature type="region of interest" description="Disordered" evidence="10">
    <location>
        <begin position="4833"/>
        <end position="5021"/>
    </location>
</feature>
<feature type="compositionally biased region" description="Low complexity" evidence="10">
    <location>
        <begin position="4681"/>
        <end position="4692"/>
    </location>
</feature>
<feature type="compositionally biased region" description="Polar residues" evidence="10">
    <location>
        <begin position="6376"/>
        <end position="6398"/>
    </location>
</feature>
<evidence type="ECO:0000256" key="10">
    <source>
        <dbReference type="SAM" id="MobiDB-lite"/>
    </source>
</evidence>